<evidence type="ECO:0000256" key="1">
    <source>
        <dbReference type="SAM" id="Phobius"/>
    </source>
</evidence>
<keyword evidence="1" id="KW-0472">Membrane</keyword>
<evidence type="ECO:0000313" key="2">
    <source>
        <dbReference type="EMBL" id="CQR57058.1"/>
    </source>
</evidence>
<feature type="transmembrane region" description="Helical" evidence="1">
    <location>
        <begin position="35"/>
        <end position="55"/>
    </location>
</feature>
<protein>
    <submittedName>
        <fullName evidence="2">Putative membrane protein</fullName>
    </submittedName>
</protein>
<dbReference type="HOGENOM" id="CLU_1249611_0_0_9"/>
<dbReference type="KEGG" id="pri:PRIO_4656"/>
<feature type="transmembrane region" description="Helical" evidence="1">
    <location>
        <begin position="6"/>
        <end position="23"/>
    </location>
</feature>
<gene>
    <name evidence="2" type="ORF">PRIO_4656</name>
</gene>
<dbReference type="EMBL" id="LN831776">
    <property type="protein sequence ID" value="CQR57058.1"/>
    <property type="molecule type" value="Genomic_DNA"/>
</dbReference>
<dbReference type="AlphaFoldDB" id="A0A0E3WIH7"/>
<evidence type="ECO:0000313" key="3">
    <source>
        <dbReference type="Proteomes" id="UP000033163"/>
    </source>
</evidence>
<dbReference type="RefSeq" id="WP_046504858.1">
    <property type="nucleotide sequence ID" value="NZ_LN831776.1"/>
</dbReference>
<dbReference type="Proteomes" id="UP000033163">
    <property type="component" value="Chromosome I"/>
</dbReference>
<feature type="transmembrane region" description="Helical" evidence="1">
    <location>
        <begin position="166"/>
        <end position="185"/>
    </location>
</feature>
<feature type="transmembrane region" description="Helical" evidence="1">
    <location>
        <begin position="61"/>
        <end position="86"/>
    </location>
</feature>
<organism evidence="2 3">
    <name type="scientific">Paenibacillus riograndensis SBR5</name>
    <dbReference type="NCBI Taxonomy" id="1073571"/>
    <lineage>
        <taxon>Bacteria</taxon>
        <taxon>Bacillati</taxon>
        <taxon>Bacillota</taxon>
        <taxon>Bacilli</taxon>
        <taxon>Bacillales</taxon>
        <taxon>Paenibacillaceae</taxon>
        <taxon>Paenibacillus</taxon>
        <taxon>Paenibacillus sonchi group</taxon>
    </lineage>
</organism>
<dbReference type="PATRIC" id="fig|1073571.4.peg.5002"/>
<keyword evidence="1" id="KW-0812">Transmembrane</keyword>
<accession>A0A0E3WIH7</accession>
<name>A0A0E3WIH7_9BACL</name>
<sequence length="221" mass="26084">MLEFVLFMVFSVLETYAMFYLAFKVFKIDFYHKEMMFAGCIMGFFSYVIRVEYHLVEIDIIVQYLLIFCFFWMLFRIHFFYAAILTGMTYQAYTFIQLMYIVILDKAGLFSTQAFYGIDIDTNLLQILSSTTALGIGYYSGRRRKGFDFVPDKPDGLIKTTKREKFLFVLNLPTAGLIIFIMHVFNSNYFLAAPLIYAFLLFCYIYLAYSKDRSGHEYIKL</sequence>
<proteinExistence type="predicted"/>
<keyword evidence="1" id="KW-1133">Transmembrane helix</keyword>
<feature type="transmembrane region" description="Helical" evidence="1">
    <location>
        <begin position="124"/>
        <end position="141"/>
    </location>
</feature>
<feature type="transmembrane region" description="Helical" evidence="1">
    <location>
        <begin position="191"/>
        <end position="209"/>
    </location>
</feature>
<reference evidence="3" key="1">
    <citation type="submission" date="2015-03" db="EMBL/GenBank/DDBJ databases">
        <authorList>
            <person name="Wibberg D."/>
        </authorList>
    </citation>
    <scope>NUCLEOTIDE SEQUENCE [LARGE SCALE GENOMIC DNA]</scope>
</reference>